<dbReference type="OrthoDB" id="2095648at2759"/>
<dbReference type="GO" id="GO:0043161">
    <property type="term" value="P:proteasome-mediated ubiquitin-dependent protein catabolic process"/>
    <property type="evidence" value="ECO:0007669"/>
    <property type="project" value="TreeGrafter"/>
</dbReference>
<feature type="compositionally biased region" description="Low complexity" evidence="1">
    <location>
        <begin position="526"/>
        <end position="535"/>
    </location>
</feature>
<name>S7ZQJ8_PENO1</name>
<dbReference type="InterPro" id="IPR001810">
    <property type="entry name" value="F-box_dom"/>
</dbReference>
<feature type="region of interest" description="Disordered" evidence="1">
    <location>
        <begin position="1120"/>
        <end position="1141"/>
    </location>
</feature>
<dbReference type="SUPFAM" id="SSF81383">
    <property type="entry name" value="F-box domain"/>
    <property type="match status" value="1"/>
</dbReference>
<keyword evidence="4" id="KW-1185">Reference proteome</keyword>
<dbReference type="Proteomes" id="UP000019376">
    <property type="component" value="Unassembled WGS sequence"/>
</dbReference>
<dbReference type="InterPro" id="IPR027040">
    <property type="entry name" value="PSMD4"/>
</dbReference>
<dbReference type="SUPFAM" id="SSF50978">
    <property type="entry name" value="WD40 repeat-like"/>
    <property type="match status" value="1"/>
</dbReference>
<gene>
    <name evidence="3" type="ORF">PDE_07961</name>
</gene>
<dbReference type="InterPro" id="IPR036322">
    <property type="entry name" value="WD40_repeat_dom_sf"/>
</dbReference>
<sequence>MQSESRAVSQHTPPIDPPKASVQPIQHGNDLDDAVAAPDALLPRESGGCLTADSATQESGDAFLKDEVHIPPSSPAQRVSDYESIATPGKDGDSSVFHDSSFNRSSKLPLETLPNEVLTHILSHLPPQSLSAITLVSRRFHALVTTPHAWRIAFSRFFPGPQTIQNGRSNTSNPEDLISDRRYFARLTALASWRSEYILRTRLMRSLSRGKPAQFQPAKRQGVVRSASSRNGSAIATYPSQLVFPVSHIHGTFNGTSTEPNFIHGASEQGLASASDPSAVKVTNWGISDTRVFRHFADSFPGDVPYGLGPGELVGVPNSMDVSQPYGMIYGEGCPQGRSYFISSSEQRGRFLGPSELVPQPKLGIPATNMITHAICSVWIAKSASILKATNGLIAMMTGSSSGILTAYAMGPHPSYDKRYDRGQVTAKWVISPGVPIISINVDNDYSSRRHAQRRTWAVVLNALGEVFYLTDLPKSPEMPPTAKLSAEQHEELAWKTGRSVRWELIEISRRIARPDPFSHDPVDGSYSPRSSSDSMQLDENQVAAETKEIEKFLAYRPKHFRKVCENWNMRRDLHVDFAGDDGRGHGESALIIARGNGDDEKASVRRYVRVASKTDFAPLPFTQGVSSGPQSPAPRSIFGGPTTPSSSTPTQSFPPSRSSGRFNERQREISTEWRTSEFTFGNRKGIEITATALDNSSFATVTAQEDPLLAMSGSSFSSALSSPMLPHMEQPHSSLEVPGQRARYLAVGTAMGGIFVWDIRALPAQSSDITNSVAPLRIIQTESPQVSCIALTALYLVHGGNDGLVQAWDPLASSTRPIRTINSRFSSRARRRLVQADPSMLGVGGNYFATGAICLDPDPTVLRGMVSLGTHLRYWSYSSTGADQYKASKRRLRRSLRGSNGTADGQRFNNSGRGAIRDFIEDERSELKRQEVENAKERAHLSARFGVDLLGPDVDEEQLLLYAKLLSEEAHAAKEDAARQEQELQTAIASSATSASMSDVVGPSSFGQAEVSSSSSPYQDAVEETMDEDLAEAIRLSLLNDQVSDPSQDATASIPIKYAKSPRKPRQSSPGSGSGPEGSRRQEMDDLEFAIQLSLAEDRSRSEVAGEVIGDEFEEFPELSSAALSSSQSSGKGKGRAQAW</sequence>
<dbReference type="SMART" id="SM00256">
    <property type="entry name" value="FBOX"/>
    <property type="match status" value="1"/>
</dbReference>
<dbReference type="InterPro" id="IPR003903">
    <property type="entry name" value="UIM_dom"/>
</dbReference>
<proteinExistence type="predicted"/>
<protein>
    <recommendedName>
        <fullName evidence="2">F-box domain-containing protein</fullName>
    </recommendedName>
</protein>
<dbReference type="GO" id="GO:0031593">
    <property type="term" value="F:polyubiquitin modification-dependent protein binding"/>
    <property type="evidence" value="ECO:0007669"/>
    <property type="project" value="TreeGrafter"/>
</dbReference>
<feature type="region of interest" description="Disordered" evidence="1">
    <location>
        <begin position="1043"/>
        <end position="1089"/>
    </location>
</feature>
<feature type="compositionally biased region" description="Low complexity" evidence="1">
    <location>
        <begin position="1120"/>
        <end position="1131"/>
    </location>
</feature>
<feature type="region of interest" description="Disordered" evidence="1">
    <location>
        <begin position="619"/>
        <end position="671"/>
    </location>
</feature>
<dbReference type="GO" id="GO:0005829">
    <property type="term" value="C:cytosol"/>
    <property type="evidence" value="ECO:0007669"/>
    <property type="project" value="TreeGrafter"/>
</dbReference>
<dbReference type="PROSITE" id="PS50181">
    <property type="entry name" value="FBOX"/>
    <property type="match status" value="1"/>
</dbReference>
<feature type="compositionally biased region" description="Polar residues" evidence="1">
    <location>
        <begin position="1006"/>
        <end position="1019"/>
    </location>
</feature>
<dbReference type="STRING" id="933388.S7ZQJ8"/>
<dbReference type="EMBL" id="KB644414">
    <property type="protein sequence ID" value="EPS33000.1"/>
    <property type="molecule type" value="Genomic_DNA"/>
</dbReference>
<feature type="region of interest" description="Disordered" evidence="1">
    <location>
        <begin position="975"/>
        <end position="1026"/>
    </location>
</feature>
<dbReference type="SMART" id="SM00726">
    <property type="entry name" value="UIM"/>
    <property type="match status" value="3"/>
</dbReference>
<feature type="compositionally biased region" description="Polar residues" evidence="1">
    <location>
        <begin position="899"/>
        <end position="913"/>
    </location>
</feature>
<dbReference type="AlphaFoldDB" id="S7ZQJ8"/>
<dbReference type="InterPro" id="IPR015943">
    <property type="entry name" value="WD40/YVTN_repeat-like_dom_sf"/>
</dbReference>
<dbReference type="eggNOG" id="ENOG502SDKH">
    <property type="taxonomic scope" value="Eukaryota"/>
</dbReference>
<organism evidence="3 4">
    <name type="scientific">Penicillium oxalicum (strain 114-2 / CGMCC 5302)</name>
    <name type="common">Penicillium decumbens</name>
    <dbReference type="NCBI Taxonomy" id="933388"/>
    <lineage>
        <taxon>Eukaryota</taxon>
        <taxon>Fungi</taxon>
        <taxon>Dikarya</taxon>
        <taxon>Ascomycota</taxon>
        <taxon>Pezizomycotina</taxon>
        <taxon>Eurotiomycetes</taxon>
        <taxon>Eurotiomycetidae</taxon>
        <taxon>Eurotiales</taxon>
        <taxon>Aspergillaceae</taxon>
        <taxon>Penicillium</taxon>
    </lineage>
</organism>
<feature type="domain" description="F-box" evidence="2">
    <location>
        <begin position="107"/>
        <end position="153"/>
    </location>
</feature>
<feature type="compositionally biased region" description="Low complexity" evidence="1">
    <location>
        <begin position="987"/>
        <end position="997"/>
    </location>
</feature>
<dbReference type="GO" id="GO:0005634">
    <property type="term" value="C:nucleus"/>
    <property type="evidence" value="ECO:0007669"/>
    <property type="project" value="TreeGrafter"/>
</dbReference>
<evidence type="ECO:0000313" key="4">
    <source>
        <dbReference type="Proteomes" id="UP000019376"/>
    </source>
</evidence>
<feature type="compositionally biased region" description="Polar residues" evidence="1">
    <location>
        <begin position="1043"/>
        <end position="1052"/>
    </location>
</feature>
<reference evidence="3 4" key="1">
    <citation type="journal article" date="2013" name="PLoS ONE">
        <title>Genomic and secretomic analyses reveal unique features of the lignocellulolytic enzyme system of Penicillium decumbens.</title>
        <authorList>
            <person name="Liu G."/>
            <person name="Zhang L."/>
            <person name="Wei X."/>
            <person name="Zou G."/>
            <person name="Qin Y."/>
            <person name="Ma L."/>
            <person name="Li J."/>
            <person name="Zheng H."/>
            <person name="Wang S."/>
            <person name="Wang C."/>
            <person name="Xun L."/>
            <person name="Zhao G.-P."/>
            <person name="Zhou Z."/>
            <person name="Qu Y."/>
        </authorList>
    </citation>
    <scope>NUCLEOTIDE SEQUENCE [LARGE SCALE GENOMIC DNA]</scope>
    <source>
        <strain evidence="4">114-2 / CGMCC 5302</strain>
    </source>
</reference>
<feature type="region of interest" description="Disordered" evidence="1">
    <location>
        <begin position="516"/>
        <end position="542"/>
    </location>
</feature>
<evidence type="ECO:0000259" key="2">
    <source>
        <dbReference type="PROSITE" id="PS50181"/>
    </source>
</evidence>
<feature type="compositionally biased region" description="Low complexity" evidence="1">
    <location>
        <begin position="642"/>
        <end position="660"/>
    </location>
</feature>
<dbReference type="HOGENOM" id="CLU_009186_0_0_1"/>
<accession>S7ZQJ8</accession>
<dbReference type="PANTHER" id="PTHR10223">
    <property type="entry name" value="26S PROTEASOME NON-ATPASE REGULATORY SUBUNIT 4"/>
    <property type="match status" value="1"/>
</dbReference>
<feature type="region of interest" description="Disordered" evidence="1">
    <location>
        <begin position="896"/>
        <end position="915"/>
    </location>
</feature>
<evidence type="ECO:0000256" key="1">
    <source>
        <dbReference type="SAM" id="MobiDB-lite"/>
    </source>
</evidence>
<evidence type="ECO:0000313" key="3">
    <source>
        <dbReference type="EMBL" id="EPS33000.1"/>
    </source>
</evidence>
<dbReference type="Gene3D" id="2.130.10.10">
    <property type="entry name" value="YVTN repeat-like/Quinoprotein amine dehydrogenase"/>
    <property type="match status" value="1"/>
</dbReference>
<dbReference type="Gene3D" id="1.20.1280.50">
    <property type="match status" value="1"/>
</dbReference>
<dbReference type="CDD" id="cd09917">
    <property type="entry name" value="F-box_SF"/>
    <property type="match status" value="1"/>
</dbReference>
<feature type="region of interest" description="Disordered" evidence="1">
    <location>
        <begin position="70"/>
        <end position="101"/>
    </location>
</feature>
<dbReference type="PhylomeDB" id="S7ZQJ8"/>
<dbReference type="InterPro" id="IPR036047">
    <property type="entry name" value="F-box-like_dom_sf"/>
</dbReference>
<dbReference type="GO" id="GO:0008540">
    <property type="term" value="C:proteasome regulatory particle, base subcomplex"/>
    <property type="evidence" value="ECO:0007669"/>
    <property type="project" value="TreeGrafter"/>
</dbReference>
<feature type="region of interest" description="Disordered" evidence="1">
    <location>
        <begin position="1"/>
        <end position="38"/>
    </location>
</feature>
<dbReference type="Pfam" id="PF12937">
    <property type="entry name" value="F-box-like"/>
    <property type="match status" value="1"/>
</dbReference>
<dbReference type="PANTHER" id="PTHR10223:SF2">
    <property type="entry name" value="F-BOX AND WD DOMAIN PROTEIN (AFU_ORTHOLOGUE AFUA_6G11400)"/>
    <property type="match status" value="1"/>
</dbReference>
<feature type="compositionally biased region" description="Polar residues" evidence="1">
    <location>
        <begin position="1"/>
        <end position="12"/>
    </location>
</feature>